<dbReference type="Gene3D" id="2.60.120.650">
    <property type="entry name" value="Cupin"/>
    <property type="match status" value="1"/>
</dbReference>
<dbReference type="SMART" id="SM00558">
    <property type="entry name" value="JmjC"/>
    <property type="match status" value="1"/>
</dbReference>
<feature type="region of interest" description="Disordered" evidence="1">
    <location>
        <begin position="875"/>
        <end position="923"/>
    </location>
</feature>
<feature type="region of interest" description="Disordered" evidence="1">
    <location>
        <begin position="80"/>
        <end position="109"/>
    </location>
</feature>
<dbReference type="GO" id="GO:0010468">
    <property type="term" value="P:regulation of gene expression"/>
    <property type="evidence" value="ECO:0007669"/>
    <property type="project" value="TreeGrafter"/>
</dbReference>
<feature type="region of interest" description="Disordered" evidence="1">
    <location>
        <begin position="806"/>
        <end position="831"/>
    </location>
</feature>
<dbReference type="Proteomes" id="UP000238479">
    <property type="component" value="Chromosome 6"/>
</dbReference>
<evidence type="ECO:0000313" key="5">
    <source>
        <dbReference type="Proteomes" id="UP000238479"/>
    </source>
</evidence>
<dbReference type="Pfam" id="PF02375">
    <property type="entry name" value="JmjN"/>
    <property type="match status" value="1"/>
</dbReference>
<feature type="compositionally biased region" description="Polar residues" evidence="1">
    <location>
        <begin position="902"/>
        <end position="912"/>
    </location>
</feature>
<evidence type="ECO:0000259" key="2">
    <source>
        <dbReference type="PROSITE" id="PS51183"/>
    </source>
</evidence>
<dbReference type="Gramene" id="PRQ25828">
    <property type="protein sequence ID" value="PRQ25828"/>
    <property type="gene ID" value="RchiOBHm_Chr6g0287881"/>
</dbReference>
<dbReference type="EMBL" id="PDCK01000044">
    <property type="protein sequence ID" value="PRQ25828.1"/>
    <property type="molecule type" value="Genomic_DNA"/>
</dbReference>
<feature type="domain" description="JmjC" evidence="3">
    <location>
        <begin position="351"/>
        <end position="512"/>
    </location>
</feature>
<keyword evidence="5" id="KW-1185">Reference proteome</keyword>
<proteinExistence type="predicted"/>
<dbReference type="PROSITE" id="PS51184">
    <property type="entry name" value="JMJC"/>
    <property type="match status" value="1"/>
</dbReference>
<dbReference type="SMART" id="SM00545">
    <property type="entry name" value="JmjN"/>
    <property type="match status" value="1"/>
</dbReference>
<dbReference type="PANTHER" id="PTHR10694">
    <property type="entry name" value="LYSINE-SPECIFIC DEMETHYLASE"/>
    <property type="match status" value="1"/>
</dbReference>
<protein>
    <submittedName>
        <fullName evidence="4">Putative transcription factor &amp; chromatin remodeling JUMONJI family</fullName>
    </submittedName>
</protein>
<dbReference type="InterPro" id="IPR004198">
    <property type="entry name" value="Znf_C5HC2"/>
</dbReference>
<dbReference type="Pfam" id="PF02373">
    <property type="entry name" value="JmjC"/>
    <property type="match status" value="1"/>
</dbReference>
<accession>A0A2P6PV79</accession>
<dbReference type="SUPFAM" id="SSF51197">
    <property type="entry name" value="Clavaminate synthase-like"/>
    <property type="match status" value="1"/>
</dbReference>
<dbReference type="STRING" id="74649.A0A2P6PV79"/>
<dbReference type="PROSITE" id="PS51183">
    <property type="entry name" value="JMJN"/>
    <property type="match status" value="1"/>
</dbReference>
<gene>
    <name evidence="4" type="ORF">RchiOBHm_Chr6g0287881</name>
</gene>
<evidence type="ECO:0000313" key="4">
    <source>
        <dbReference type="EMBL" id="PRQ25828.1"/>
    </source>
</evidence>
<evidence type="ECO:0000256" key="1">
    <source>
        <dbReference type="SAM" id="MobiDB-lite"/>
    </source>
</evidence>
<dbReference type="GO" id="GO:0034647">
    <property type="term" value="F:histone H3K4me/H3K4me2/H3K4me3 demethylase activity"/>
    <property type="evidence" value="ECO:0007669"/>
    <property type="project" value="TreeGrafter"/>
</dbReference>
<reference evidence="4 5" key="1">
    <citation type="journal article" date="2018" name="Nat. Genet.">
        <title>The Rosa genome provides new insights in the design of modern roses.</title>
        <authorList>
            <person name="Bendahmane M."/>
        </authorList>
    </citation>
    <scope>NUCLEOTIDE SEQUENCE [LARGE SCALE GENOMIC DNA]</scope>
    <source>
        <strain evidence="5">cv. Old Blush</strain>
    </source>
</reference>
<dbReference type="OMA" id="DCESICV"/>
<name>A0A2P6PV79_ROSCH</name>
<feature type="compositionally biased region" description="Low complexity" evidence="1">
    <location>
        <begin position="875"/>
        <end position="886"/>
    </location>
</feature>
<sequence>MKNNSVPPGFAPRTSFTLKRAEVSVVGAEETHRSNAVVDTSKQGPIQMDATSDMTALEKVKTFLHNRPWLLFDQSDHTSVQSDPQQFHMEPPPKTCPNGVTRGSPESSYCVKEPRLPKGVTRGCPESGYCVKVTERWHPEGAVIDTLEKAPVFYPTHEEFKDTLKYVTSISARAAQYGICRISPPPSWKPPSLLEENSIWNSSTFAPHIQRIDGLGSKMDGSDESTKKKRRISTVGLDSGFESTSSLGETGQSDVNCFESEPGPEFTLDSFKRYADDFKHQYFCKSDVIGNQEQWEPSVENIEAEYKRIIENPTEGIEVLCGNYLETKAFGSGFPTVSHDSNPLETSDYPDCLPSGWNLNNLPRLPGSLLSFESHDTCHILVPQTRVGMCFSSSLWRVEEHHLYSLCYNHLGAPKVWYGVPGKSRINFEAAMRKSFPDLLKQHRLVKQVSPSTLKSEDIPVFRCIQRPGEFVLVFPGAYHSEFDCGFNFSERACFAPLDWLPHGQNAVELYSEQGRKTAISYDKVLLGAAREAVRAQWEISLLKKNKNSENLRWKNACLKDGILTEALKLRLKSEEIRRKYFCTSLKSQRMNSDFDATMKRECSICFCDLHFSAVGCPCSVDRYSCLFHAKQFCFCAWSNKFFLYRHEISELNLLVEALEGKLSAVIKWAKDDLGLYLHEHLPKSNAQSPGQVDNPISPTDKIKPKQYTSEDITPPILSCGTGPIYLTDKRKLKQYTLEDISPPILGFGSASSIKAELKARMLQSTISNMLKANGNPIASLDAATSAASSIRAELKARLLQSSISNTLKGNDNPTGSLNAATANGNGRNPASSIEVEMKAHEFQSTIPNEYKGVCTPQQPMAAVETPILPIEVASDVSSVTSSESSSESDDIIPDLGKLSEASHQAESTAPQNIHILSDDSDG</sequence>
<dbReference type="GO" id="GO:0000785">
    <property type="term" value="C:chromatin"/>
    <property type="evidence" value="ECO:0007669"/>
    <property type="project" value="TreeGrafter"/>
</dbReference>
<dbReference type="AlphaFoldDB" id="A0A2P6PV79"/>
<dbReference type="PANTHER" id="PTHR10694:SF54">
    <property type="entry name" value="INACTIVE LYSINE-SPECIFIC DEMETHYLASE JMJ19-RELATED"/>
    <property type="match status" value="1"/>
</dbReference>
<dbReference type="InterPro" id="IPR003349">
    <property type="entry name" value="JmjN"/>
</dbReference>
<feature type="domain" description="JmjN" evidence="2">
    <location>
        <begin position="150"/>
        <end position="191"/>
    </location>
</feature>
<dbReference type="Pfam" id="PF02928">
    <property type="entry name" value="zf-C5HC2"/>
    <property type="match status" value="1"/>
</dbReference>
<comment type="caution">
    <text evidence="4">The sequence shown here is derived from an EMBL/GenBank/DDBJ whole genome shotgun (WGS) entry which is preliminary data.</text>
</comment>
<organism evidence="4 5">
    <name type="scientific">Rosa chinensis</name>
    <name type="common">China rose</name>
    <dbReference type="NCBI Taxonomy" id="74649"/>
    <lineage>
        <taxon>Eukaryota</taxon>
        <taxon>Viridiplantae</taxon>
        <taxon>Streptophyta</taxon>
        <taxon>Embryophyta</taxon>
        <taxon>Tracheophyta</taxon>
        <taxon>Spermatophyta</taxon>
        <taxon>Magnoliopsida</taxon>
        <taxon>eudicotyledons</taxon>
        <taxon>Gunneridae</taxon>
        <taxon>Pentapetalae</taxon>
        <taxon>rosids</taxon>
        <taxon>fabids</taxon>
        <taxon>Rosales</taxon>
        <taxon>Rosaceae</taxon>
        <taxon>Rosoideae</taxon>
        <taxon>Rosoideae incertae sedis</taxon>
        <taxon>Rosa</taxon>
    </lineage>
</organism>
<dbReference type="GO" id="GO:0005634">
    <property type="term" value="C:nucleus"/>
    <property type="evidence" value="ECO:0007669"/>
    <property type="project" value="TreeGrafter"/>
</dbReference>
<evidence type="ECO:0000259" key="3">
    <source>
        <dbReference type="PROSITE" id="PS51184"/>
    </source>
</evidence>
<dbReference type="InterPro" id="IPR003347">
    <property type="entry name" value="JmjC_dom"/>
</dbReference>